<dbReference type="GO" id="GO:0036159">
    <property type="term" value="P:inner dynein arm assembly"/>
    <property type="evidence" value="ECO:0007669"/>
    <property type="project" value="TreeGrafter"/>
</dbReference>
<keyword evidence="5" id="KW-0175">Coiled coil</keyword>
<dbReference type="Proteomes" id="UP000838756">
    <property type="component" value="Unassembled WGS sequence"/>
</dbReference>
<protein>
    <submittedName>
        <fullName evidence="7">Jg8341 protein</fullName>
    </submittedName>
</protein>
<dbReference type="AlphaFoldDB" id="A0A8S4SNB3"/>
<accession>A0A8S4SNB3</accession>
<gene>
    <name evidence="7" type="primary">jg8341</name>
    <name evidence="7" type="ORF">PAEG_LOCUS25657</name>
</gene>
<dbReference type="GO" id="GO:0036156">
    <property type="term" value="C:inner dynein arm"/>
    <property type="evidence" value="ECO:0007669"/>
    <property type="project" value="TreeGrafter"/>
</dbReference>
<dbReference type="GO" id="GO:0060294">
    <property type="term" value="P:cilium movement involved in cell motility"/>
    <property type="evidence" value="ECO:0007669"/>
    <property type="project" value="TreeGrafter"/>
</dbReference>
<keyword evidence="4" id="KW-0677">Repeat</keyword>
<evidence type="ECO:0000256" key="3">
    <source>
        <dbReference type="ARBA" id="ARBA00022574"/>
    </source>
</evidence>
<evidence type="ECO:0000256" key="5">
    <source>
        <dbReference type="SAM" id="Coils"/>
    </source>
</evidence>
<evidence type="ECO:0000256" key="1">
    <source>
        <dbReference type="ARBA" id="ARBA00004496"/>
    </source>
</evidence>
<evidence type="ECO:0000256" key="2">
    <source>
        <dbReference type="ARBA" id="ARBA00022490"/>
    </source>
</evidence>
<sequence length="1133" mass="130896">MSDSESDEESKQSKQIQEHSSDSSYDEDVVEKREDEAEKGADREMIAPPPLPQRKRFIPNYDVEGVFKVVIGEETQIHIEMVIGTHIIAQNPWKLVEKEKIMECIELGNEESEFFPLREHLQNYADDLVLMGYIVDESKDDDEFYVCLTPEARDHCKQQSDKFIKRQQKKLEKAVNKKPRPWKSLGSEVELTELRPINTRPLLEIEVKAKFPKVYEPKKFNIRDTNSVRDGLIELTPYRQKFNNIFRQRVDTACQAAPSTINNSAQTVLRYPQNMWTQSIADALGKVTITDTEAGGDAGQDKVKDKELPEEKESSDEDDEEHKEPPDEIGLQAYKNAFRRMRRPSYIKMINNFISEKVSEMDSIIELNTVMDMYSNDYPNLVAKKAVDIYDTMTFEEYVCFTDVRAKDKYISSAVFHPMWSGIVAISYADGSPTVMKNLGSRPDPIQRAVYGINPVLIWSHIDSLLPKLTLEAPREVKVLSFCPFDENILIGGCINGQVIVWDITNKLENVDKLEVLSEKREKYRIAMNSHMGWMKNVQDKSIVQYTALSNLLTSHYGAITAINWLSPNFNVTTTGKSMMMNDLRKSMIFFTGSEDGLILIWSLSVENVTLFQGKKVKKSKRVLRRPSGLLVDFSPYRVLDRNLLPCYKIHLGVAGHPQTLPLQSFGMNPPVMKFTYIPRNTGTGRKYFTCEIIPQSETEINTILYCGTQHGELSKITWEGHEFNTGEVVNSEYCDVMFSCHIHDGALTRTQKNPFISHITMTVGGKIFAIWSDKLKTRPIIWKKRPCRLTDGVWSLYKPSLLFFTTSEGDLETWDLLLRSDQPISIQTLSGNMLTGVSLHTLPLAKNIIGVSDINGSFRMFLYPPIFMIENPAYIGRTENMIIRELKVMNTFIEWQDEWMRNNPEILLEIKRKEGELLALKEEEKRRLREEEDKKLEEEAEYRRQLKLKVIGPEERWQMIIQKLIEKTIAVKKRINRAELIEHEKPLRELEAQRLEKERRMLEIMKNQKTIFNDTVAILFPEAIKKEVKVKKSYLGDDRANLKKTYLEDYDNLKETVSKTVRENPYKFSFSWESTLAEGKERRLALNAHEEFLKIHKCRLDEDGGESPLTNVHEPSLNEQEKTELELGSMAD</sequence>
<keyword evidence="8" id="KW-1185">Reference proteome</keyword>
<feature type="region of interest" description="Disordered" evidence="6">
    <location>
        <begin position="1105"/>
        <end position="1133"/>
    </location>
</feature>
<dbReference type="SMART" id="SM00320">
    <property type="entry name" value="WD40"/>
    <property type="match status" value="2"/>
</dbReference>
<proteinExistence type="predicted"/>
<feature type="compositionally biased region" description="Basic and acidic residues" evidence="6">
    <location>
        <begin position="9"/>
        <end position="21"/>
    </location>
</feature>
<dbReference type="SUPFAM" id="SSF50978">
    <property type="entry name" value="WD40 repeat-like"/>
    <property type="match status" value="1"/>
</dbReference>
<dbReference type="GO" id="GO:0045504">
    <property type="term" value="F:dynein heavy chain binding"/>
    <property type="evidence" value="ECO:0007669"/>
    <property type="project" value="TreeGrafter"/>
</dbReference>
<evidence type="ECO:0000313" key="8">
    <source>
        <dbReference type="Proteomes" id="UP000838756"/>
    </source>
</evidence>
<keyword evidence="2" id="KW-0963">Cytoplasm</keyword>
<dbReference type="EMBL" id="CAKXAJ010026346">
    <property type="protein sequence ID" value="CAH2267077.1"/>
    <property type="molecule type" value="Genomic_DNA"/>
</dbReference>
<dbReference type="GO" id="GO:0045503">
    <property type="term" value="F:dynein light chain binding"/>
    <property type="evidence" value="ECO:0007669"/>
    <property type="project" value="TreeGrafter"/>
</dbReference>
<feature type="compositionally biased region" description="Basic and acidic residues" evidence="6">
    <location>
        <begin position="30"/>
        <end position="45"/>
    </location>
</feature>
<reference evidence="7" key="1">
    <citation type="submission" date="2022-03" db="EMBL/GenBank/DDBJ databases">
        <authorList>
            <person name="Lindestad O."/>
        </authorList>
    </citation>
    <scope>NUCLEOTIDE SEQUENCE</scope>
</reference>
<dbReference type="PANTHER" id="PTHR12442:SF5">
    <property type="entry name" value="DYNEIN AXONEMAL INTERMEDIATE CHAIN 3"/>
    <property type="match status" value="1"/>
</dbReference>
<feature type="region of interest" description="Disordered" evidence="6">
    <location>
        <begin position="1"/>
        <end position="51"/>
    </location>
</feature>
<feature type="coiled-coil region" evidence="5">
    <location>
        <begin position="912"/>
        <end position="949"/>
    </location>
</feature>
<dbReference type="InterPro" id="IPR001680">
    <property type="entry name" value="WD40_rpt"/>
</dbReference>
<name>A0A8S4SNB3_9NEOP</name>
<dbReference type="OrthoDB" id="6619788at2759"/>
<keyword evidence="3" id="KW-0853">WD repeat</keyword>
<dbReference type="InterPro" id="IPR015943">
    <property type="entry name" value="WD40/YVTN_repeat-like_dom_sf"/>
</dbReference>
<evidence type="ECO:0000313" key="7">
    <source>
        <dbReference type="EMBL" id="CAH2267077.1"/>
    </source>
</evidence>
<dbReference type="InterPro" id="IPR036322">
    <property type="entry name" value="WD40_repeat_dom_sf"/>
</dbReference>
<comment type="subcellular location">
    <subcellularLocation>
        <location evidence="1">Cytoplasm</location>
    </subcellularLocation>
</comment>
<dbReference type="Gene3D" id="2.130.10.10">
    <property type="entry name" value="YVTN repeat-like/Quinoprotein amine dehydrogenase"/>
    <property type="match status" value="1"/>
</dbReference>
<dbReference type="InterPro" id="IPR050687">
    <property type="entry name" value="Dynein_IC"/>
</dbReference>
<comment type="caution">
    <text evidence="7">The sequence shown here is derived from an EMBL/GenBank/DDBJ whole genome shotgun (WGS) entry which is preliminary data.</text>
</comment>
<organism evidence="7 8">
    <name type="scientific">Pararge aegeria aegeria</name>
    <dbReference type="NCBI Taxonomy" id="348720"/>
    <lineage>
        <taxon>Eukaryota</taxon>
        <taxon>Metazoa</taxon>
        <taxon>Ecdysozoa</taxon>
        <taxon>Arthropoda</taxon>
        <taxon>Hexapoda</taxon>
        <taxon>Insecta</taxon>
        <taxon>Pterygota</taxon>
        <taxon>Neoptera</taxon>
        <taxon>Endopterygota</taxon>
        <taxon>Lepidoptera</taxon>
        <taxon>Glossata</taxon>
        <taxon>Ditrysia</taxon>
        <taxon>Papilionoidea</taxon>
        <taxon>Nymphalidae</taxon>
        <taxon>Satyrinae</taxon>
        <taxon>Satyrini</taxon>
        <taxon>Parargina</taxon>
        <taxon>Pararge</taxon>
    </lineage>
</organism>
<feature type="compositionally biased region" description="Basic and acidic residues" evidence="6">
    <location>
        <begin position="299"/>
        <end position="312"/>
    </location>
</feature>
<evidence type="ECO:0000256" key="6">
    <source>
        <dbReference type="SAM" id="MobiDB-lite"/>
    </source>
</evidence>
<dbReference type="PANTHER" id="PTHR12442">
    <property type="entry name" value="DYNEIN INTERMEDIATE CHAIN"/>
    <property type="match status" value="1"/>
</dbReference>
<feature type="region of interest" description="Disordered" evidence="6">
    <location>
        <begin position="291"/>
        <end position="328"/>
    </location>
</feature>
<evidence type="ECO:0000256" key="4">
    <source>
        <dbReference type="ARBA" id="ARBA00022737"/>
    </source>
</evidence>